<evidence type="ECO:0000259" key="2">
    <source>
        <dbReference type="Pfam" id="PF13193"/>
    </source>
</evidence>
<feature type="domain" description="AMP-dependent synthetase/ligase" evidence="1">
    <location>
        <begin position="7"/>
        <end position="361"/>
    </location>
</feature>
<evidence type="ECO:0000313" key="4">
    <source>
        <dbReference type="Proteomes" id="UP000052232"/>
    </source>
</evidence>
<organism evidence="3 4">
    <name type="scientific">Sphingobium cupriresistens LL01</name>
    <dbReference type="NCBI Taxonomy" id="1420583"/>
    <lineage>
        <taxon>Bacteria</taxon>
        <taxon>Pseudomonadati</taxon>
        <taxon>Pseudomonadota</taxon>
        <taxon>Alphaproteobacteria</taxon>
        <taxon>Sphingomonadales</taxon>
        <taxon>Sphingomonadaceae</taxon>
        <taxon>Sphingobium</taxon>
    </lineage>
</organism>
<gene>
    <name evidence="3" type="ORF">V473_20120</name>
</gene>
<dbReference type="PATRIC" id="fig|1420583.3.peg.3834"/>
<protein>
    <submittedName>
        <fullName evidence="3">Acyl-CoA synthetase</fullName>
    </submittedName>
</protein>
<dbReference type="RefSeq" id="WP_066608416.1">
    <property type="nucleotide sequence ID" value="NZ_KQ130436.1"/>
</dbReference>
<dbReference type="InterPro" id="IPR020845">
    <property type="entry name" value="AMP-binding_CS"/>
</dbReference>
<dbReference type="InterPro" id="IPR025110">
    <property type="entry name" value="AMP-bd_C"/>
</dbReference>
<feature type="domain" description="AMP-binding enzyme C-terminal" evidence="2">
    <location>
        <begin position="421"/>
        <end position="499"/>
    </location>
</feature>
<dbReference type="STRING" id="1420583.V473_20120"/>
<dbReference type="Pfam" id="PF13193">
    <property type="entry name" value="AMP-binding_C"/>
    <property type="match status" value="1"/>
</dbReference>
<dbReference type="PANTHER" id="PTHR24096">
    <property type="entry name" value="LONG-CHAIN-FATTY-ACID--COA LIGASE"/>
    <property type="match status" value="1"/>
</dbReference>
<reference evidence="3 4" key="1">
    <citation type="journal article" date="2015" name="G3 (Bethesda)">
        <title>Insights into Ongoing Evolution of the Hexachlorocyclohexane Catabolic Pathway from Comparative Genomics of Ten Sphingomonadaceae Strains.</title>
        <authorList>
            <person name="Pearce S.L."/>
            <person name="Oakeshott J.G."/>
            <person name="Pandey G."/>
        </authorList>
    </citation>
    <scope>NUCLEOTIDE SEQUENCE [LARGE SCALE GENOMIC DNA]</scope>
    <source>
        <strain evidence="3 4">LL01</strain>
    </source>
</reference>
<dbReference type="GO" id="GO:0016405">
    <property type="term" value="F:CoA-ligase activity"/>
    <property type="evidence" value="ECO:0007669"/>
    <property type="project" value="TreeGrafter"/>
</dbReference>
<dbReference type="PANTHER" id="PTHR24096:SF323">
    <property type="entry name" value="BLR3536 PROTEIN"/>
    <property type="match status" value="1"/>
</dbReference>
<dbReference type="Proteomes" id="UP000052232">
    <property type="component" value="Unassembled WGS sequence"/>
</dbReference>
<dbReference type="Gene3D" id="3.30.300.30">
    <property type="match status" value="1"/>
</dbReference>
<name>A0A0J8ADZ9_9SPHN</name>
<comment type="caution">
    <text evidence="3">The sequence shown here is derived from an EMBL/GenBank/DDBJ whole genome shotgun (WGS) entry which is preliminary data.</text>
</comment>
<evidence type="ECO:0000259" key="1">
    <source>
        <dbReference type="Pfam" id="PF00501"/>
    </source>
</evidence>
<dbReference type="PROSITE" id="PS00455">
    <property type="entry name" value="AMP_BINDING"/>
    <property type="match status" value="1"/>
</dbReference>
<dbReference type="InterPro" id="IPR000873">
    <property type="entry name" value="AMP-dep_synth/lig_dom"/>
</dbReference>
<evidence type="ECO:0000313" key="3">
    <source>
        <dbReference type="EMBL" id="KMS53270.1"/>
    </source>
</evidence>
<dbReference type="InterPro" id="IPR042099">
    <property type="entry name" value="ANL_N_sf"/>
</dbReference>
<proteinExistence type="predicted"/>
<accession>A0A0J8ADZ9</accession>
<dbReference type="Gene3D" id="3.40.50.12780">
    <property type="entry name" value="N-terminal domain of ligase-like"/>
    <property type="match status" value="1"/>
</dbReference>
<dbReference type="EMBL" id="JACT01000005">
    <property type="protein sequence ID" value="KMS53270.1"/>
    <property type="molecule type" value="Genomic_DNA"/>
</dbReference>
<dbReference type="InterPro" id="IPR045851">
    <property type="entry name" value="AMP-bd_C_sf"/>
</dbReference>
<dbReference type="Pfam" id="PF00501">
    <property type="entry name" value="AMP-binding"/>
    <property type="match status" value="1"/>
</dbReference>
<sequence length="518" mass="56433">MHPRLHAAADPAKAAAILAETGETLTYGALEAIGNRGAHYFRSLGIGAGDTIAIWLPNTLRYFEIYWAAQRAGLYITPISTKLTAEETAYILNDCEARLLVADAGIGALDALLASQPALCPKLATILTADRDAAGLVQWHDAIAPFPDKPIVDESAGFHMVYSSGTTGRPKGIRLPLTGGPATEPHMLADRQKGRYGTGTHSVFLSPAPIYHTAPLAFSTAVQRLGGTVVMLGKFTPEAALDAIQTYRVTATQMVPTMFLRLLRVPDAQRLTYDLSSLTHVVHAAAPCPVDVKQAMIDWLGPIIYEYYGGSEGNGSTFITSEEWLRKKGSVGQADWGTIHICDEDGKEVPAGQQGTVYFEGGWDFHYLNDAQKTADARNPLHPTWSTLGDVGYLDSDGYLFLTDRKSFMIISGGVNIYPQEAENILSFHPKVADVAVIGVPDAEMGEAVKAVVQPRDWDEAGDALAQELIAYCRSQLSAIKCPRSVDFARELPRHETGKLYKREIRDRYWQASDKRIA</sequence>
<dbReference type="AlphaFoldDB" id="A0A0J8ADZ9"/>
<dbReference type="SUPFAM" id="SSF56801">
    <property type="entry name" value="Acetyl-CoA synthetase-like"/>
    <property type="match status" value="1"/>
</dbReference>
<keyword evidence="4" id="KW-1185">Reference proteome</keyword>